<dbReference type="Proteomes" id="UP000324222">
    <property type="component" value="Unassembled WGS sequence"/>
</dbReference>
<gene>
    <name evidence="1" type="ORF">E2C01_073407</name>
</gene>
<proteinExistence type="predicted"/>
<dbReference type="EMBL" id="VSRR010049675">
    <property type="protein sequence ID" value="MPC78902.1"/>
    <property type="molecule type" value="Genomic_DNA"/>
</dbReference>
<comment type="caution">
    <text evidence="1">The sequence shown here is derived from an EMBL/GenBank/DDBJ whole genome shotgun (WGS) entry which is preliminary data.</text>
</comment>
<keyword evidence="2" id="KW-1185">Reference proteome</keyword>
<dbReference type="AlphaFoldDB" id="A0A5B7I5A0"/>
<evidence type="ECO:0000313" key="2">
    <source>
        <dbReference type="Proteomes" id="UP000324222"/>
    </source>
</evidence>
<sequence length="85" mass="9449">MPHFHSHHNAVRSLLFALAITTLDLPTLLVASGVHHSQQHMSFTLLVPSFLEENQPATTPVIPTKDYPRSHKDPIVKATKIYGSL</sequence>
<name>A0A5B7I5A0_PORTR</name>
<protein>
    <submittedName>
        <fullName evidence="1">Uncharacterized protein</fullName>
    </submittedName>
</protein>
<evidence type="ECO:0000313" key="1">
    <source>
        <dbReference type="EMBL" id="MPC78902.1"/>
    </source>
</evidence>
<organism evidence="1 2">
    <name type="scientific">Portunus trituberculatus</name>
    <name type="common">Swimming crab</name>
    <name type="synonym">Neptunus trituberculatus</name>
    <dbReference type="NCBI Taxonomy" id="210409"/>
    <lineage>
        <taxon>Eukaryota</taxon>
        <taxon>Metazoa</taxon>
        <taxon>Ecdysozoa</taxon>
        <taxon>Arthropoda</taxon>
        <taxon>Crustacea</taxon>
        <taxon>Multicrustacea</taxon>
        <taxon>Malacostraca</taxon>
        <taxon>Eumalacostraca</taxon>
        <taxon>Eucarida</taxon>
        <taxon>Decapoda</taxon>
        <taxon>Pleocyemata</taxon>
        <taxon>Brachyura</taxon>
        <taxon>Eubrachyura</taxon>
        <taxon>Portunoidea</taxon>
        <taxon>Portunidae</taxon>
        <taxon>Portuninae</taxon>
        <taxon>Portunus</taxon>
    </lineage>
</organism>
<accession>A0A5B7I5A0</accession>
<reference evidence="1 2" key="1">
    <citation type="submission" date="2019-05" db="EMBL/GenBank/DDBJ databases">
        <title>Another draft genome of Portunus trituberculatus and its Hox gene families provides insights of decapod evolution.</title>
        <authorList>
            <person name="Jeong J.-H."/>
            <person name="Song I."/>
            <person name="Kim S."/>
            <person name="Choi T."/>
            <person name="Kim D."/>
            <person name="Ryu S."/>
            <person name="Kim W."/>
        </authorList>
    </citation>
    <scope>NUCLEOTIDE SEQUENCE [LARGE SCALE GENOMIC DNA]</scope>
    <source>
        <tissue evidence="1">Muscle</tissue>
    </source>
</reference>